<feature type="domain" description="N-acetyltransferase" evidence="1">
    <location>
        <begin position="141"/>
        <end position="298"/>
    </location>
</feature>
<dbReference type="SUPFAM" id="SSF55729">
    <property type="entry name" value="Acyl-CoA N-acyltransferases (Nat)"/>
    <property type="match status" value="1"/>
</dbReference>
<dbReference type="STRING" id="243233.MCA2548"/>
<dbReference type="eggNOG" id="COG2227">
    <property type="taxonomic scope" value="Bacteria"/>
</dbReference>
<evidence type="ECO:0000259" key="1">
    <source>
        <dbReference type="PROSITE" id="PS51186"/>
    </source>
</evidence>
<evidence type="ECO:0000313" key="2">
    <source>
        <dbReference type="EMBL" id="AAU91391.1"/>
    </source>
</evidence>
<dbReference type="Gene3D" id="3.40.630.30">
    <property type="match status" value="1"/>
</dbReference>
<evidence type="ECO:0000313" key="3">
    <source>
        <dbReference type="Proteomes" id="UP000006821"/>
    </source>
</evidence>
<accession>Q604J1</accession>
<proteinExistence type="predicted"/>
<dbReference type="GO" id="GO:0016747">
    <property type="term" value="F:acyltransferase activity, transferring groups other than amino-acyl groups"/>
    <property type="evidence" value="ECO:0007669"/>
    <property type="project" value="InterPro"/>
</dbReference>
<dbReference type="AlphaFoldDB" id="Q604J1"/>
<organism evidence="2 3">
    <name type="scientific">Methylococcus capsulatus (strain ATCC 33009 / NCIMB 11132 / Bath)</name>
    <dbReference type="NCBI Taxonomy" id="243233"/>
    <lineage>
        <taxon>Bacteria</taxon>
        <taxon>Pseudomonadati</taxon>
        <taxon>Pseudomonadota</taxon>
        <taxon>Gammaproteobacteria</taxon>
        <taxon>Methylococcales</taxon>
        <taxon>Methylococcaceae</taxon>
        <taxon>Methylococcus</taxon>
    </lineage>
</organism>
<gene>
    <name evidence="2" type="ordered locus">MCA2548</name>
</gene>
<dbReference type="Pfam" id="PF13527">
    <property type="entry name" value="Acetyltransf_9"/>
    <property type="match status" value="1"/>
</dbReference>
<dbReference type="KEGG" id="mca:MCA2548"/>
<dbReference type="EMBL" id="AE017282">
    <property type="protein sequence ID" value="AAU91391.1"/>
    <property type="molecule type" value="Genomic_DNA"/>
</dbReference>
<dbReference type="InterPro" id="IPR000182">
    <property type="entry name" value="GNAT_dom"/>
</dbReference>
<dbReference type="InterPro" id="IPR016181">
    <property type="entry name" value="Acyl_CoA_acyltransferase"/>
</dbReference>
<reference evidence="2 3" key="1">
    <citation type="journal article" date="2004" name="PLoS Biol.">
        <title>Genomic insights into methanotrophy: the complete genome sequence of Methylococcus capsulatus (Bath).</title>
        <authorList>
            <person name="Ward N.L."/>
            <person name="Larsen O."/>
            <person name="Sakwa J."/>
            <person name="Bruseth L."/>
            <person name="Khouri H.M."/>
            <person name="Durkin A.S."/>
            <person name="Dimitrov G."/>
            <person name="Jiang L."/>
            <person name="Scanlan D."/>
            <person name="Kang K.H."/>
            <person name="Lewis M.R."/>
            <person name="Nelson K.E."/>
            <person name="Methe B.A."/>
            <person name="Wu M."/>
            <person name="Heidelberg J.F."/>
            <person name="Paulsen I.T."/>
            <person name="Fouts D.E."/>
            <person name="Ravel J."/>
            <person name="Tettelin H."/>
            <person name="Ren Q."/>
            <person name="Read T.D."/>
            <person name="DeBoy R.T."/>
            <person name="Seshadri R."/>
            <person name="Salzberg S.L."/>
            <person name="Jensen H.B."/>
            <person name="Birkeland N.K."/>
            <person name="Nelson W.C."/>
            <person name="Dodson R.J."/>
            <person name="Grindhaug S.H."/>
            <person name="Holt I.E."/>
            <person name="Eidhammer I."/>
            <person name="Jonasen I."/>
            <person name="Vanaken S."/>
            <person name="Utterback T.R."/>
            <person name="Feldblyum T.V."/>
            <person name="Fraser C.M."/>
            <person name="Lillehaug J.R."/>
            <person name="Eisen J.A."/>
        </authorList>
    </citation>
    <scope>NUCLEOTIDE SEQUENCE [LARGE SCALE GENOMIC DNA]</scope>
    <source>
        <strain evidence="3">ATCC 33009 / NCIMB 11132 / Bath</strain>
    </source>
</reference>
<dbReference type="Proteomes" id="UP000006821">
    <property type="component" value="Chromosome"/>
</dbReference>
<dbReference type="PROSITE" id="PS51186">
    <property type="entry name" value="GNAT"/>
    <property type="match status" value="1"/>
</dbReference>
<dbReference type="HOGENOM" id="CLU_601044_0_0_6"/>
<protein>
    <recommendedName>
        <fullName evidence="1">N-acetyltransferase domain-containing protein</fullName>
    </recommendedName>
</protein>
<name>Q604J1_METCA</name>
<sequence length="455" mass="50902">MFREESSSQAGSVWWVGQAPRRQRARRAGVRHFSPAEFFECAPTSSESEREDRPSCLWIDLQGWSAPPLKILSHAHSLLRKGGSLILELGAEKDGSPARCREKARYLQALAAHSGFSGHVALPRGDGPAQTVLAKTTAARWRLSESTPEDLPGCLSLFKEAFAAEMSPELWQWKYGEGRGRAVIARRNGRIVAHYGATSRRIAINGRIVEGLQVCDVMVVPGERGLMTKKGVFFEVASAFLETHFGYYDEHELAFGFPNHRAMRVAERLGLYGEVGRISEVRWTPYPSFRVRYAATLSDVAELDDGLLARLWGQMAADLPDAVLVLRDPAYVRYRYQHHPVHRYEALVVRDRLTGRPQGVAILRCDNNECKLMDMLAPLNSIPLLVDAARTAAARRSLSVVTAWISSSYVRCLVHGGGVATDTDIRIPTNVWTDGRSVERLQDRWWLMMGDTDFL</sequence>